<dbReference type="Pfam" id="PF12802">
    <property type="entry name" value="MarR_2"/>
    <property type="match status" value="1"/>
</dbReference>
<dbReference type="STRING" id="161355.PS9374_05587"/>
<dbReference type="AlphaFoldDB" id="A0A161LLV6"/>
<proteinExistence type="predicted"/>
<evidence type="ECO:0000259" key="1">
    <source>
        <dbReference type="PROSITE" id="PS50995"/>
    </source>
</evidence>
<dbReference type="InterPro" id="IPR039422">
    <property type="entry name" value="MarR/SlyA-like"/>
</dbReference>
<dbReference type="SMART" id="SM00347">
    <property type="entry name" value="HTH_MARR"/>
    <property type="match status" value="1"/>
</dbReference>
<dbReference type="RefSeq" id="WP_068901705.1">
    <property type="nucleotide sequence ID" value="NZ_BDCX01000015.1"/>
</dbReference>
<gene>
    <name evidence="2" type="ORF">PS9374_05587</name>
</gene>
<organism evidence="2 3">
    <name type="scientific">Planomonospora sphaerica</name>
    <dbReference type="NCBI Taxonomy" id="161355"/>
    <lineage>
        <taxon>Bacteria</taxon>
        <taxon>Bacillati</taxon>
        <taxon>Actinomycetota</taxon>
        <taxon>Actinomycetes</taxon>
        <taxon>Streptosporangiales</taxon>
        <taxon>Streptosporangiaceae</taxon>
        <taxon>Planomonospora</taxon>
    </lineage>
</organism>
<dbReference type="InterPro" id="IPR000835">
    <property type="entry name" value="HTH_MarR-typ"/>
</dbReference>
<dbReference type="Gene3D" id="1.10.10.10">
    <property type="entry name" value="Winged helix-like DNA-binding domain superfamily/Winged helix DNA-binding domain"/>
    <property type="match status" value="1"/>
</dbReference>
<dbReference type="Proteomes" id="UP000077701">
    <property type="component" value="Unassembled WGS sequence"/>
</dbReference>
<dbReference type="PROSITE" id="PS50995">
    <property type="entry name" value="HTH_MARR_2"/>
    <property type="match status" value="1"/>
</dbReference>
<protein>
    <submittedName>
        <fullName evidence="2">MarR family transcriptional regulator</fullName>
    </submittedName>
</protein>
<comment type="caution">
    <text evidence="2">The sequence shown here is derived from an EMBL/GenBank/DDBJ whole genome shotgun (WGS) entry which is preliminary data.</text>
</comment>
<feature type="domain" description="HTH marR-type" evidence="1">
    <location>
        <begin position="10"/>
        <end position="142"/>
    </location>
</feature>
<name>A0A161LLV6_9ACTN</name>
<dbReference type="InterPro" id="IPR036390">
    <property type="entry name" value="WH_DNA-bd_sf"/>
</dbReference>
<reference evidence="3" key="2">
    <citation type="submission" date="2016-04" db="EMBL/GenBank/DDBJ databases">
        <title>Planomonospora sphaerica JCM9374 whole genome shotgun sequence.</title>
        <authorList>
            <person name="Suzuki T."/>
            <person name="Dohra H."/>
            <person name="Kodani S."/>
        </authorList>
    </citation>
    <scope>NUCLEOTIDE SEQUENCE [LARGE SCALE GENOMIC DNA]</scope>
    <source>
        <strain evidence="3">JCM 9374</strain>
    </source>
</reference>
<dbReference type="PANTHER" id="PTHR33164">
    <property type="entry name" value="TRANSCRIPTIONAL REGULATOR, MARR FAMILY"/>
    <property type="match status" value="1"/>
</dbReference>
<dbReference type="InterPro" id="IPR036388">
    <property type="entry name" value="WH-like_DNA-bd_sf"/>
</dbReference>
<dbReference type="EMBL" id="BDCX01000015">
    <property type="protein sequence ID" value="GAT69907.1"/>
    <property type="molecule type" value="Genomic_DNA"/>
</dbReference>
<accession>A0A161LLV6</accession>
<dbReference type="PRINTS" id="PR00598">
    <property type="entry name" value="HTHMARR"/>
</dbReference>
<dbReference type="PANTHER" id="PTHR33164:SF89">
    <property type="entry name" value="MARR FAMILY REGULATORY PROTEIN"/>
    <property type="match status" value="1"/>
</dbReference>
<keyword evidence="3" id="KW-1185">Reference proteome</keyword>
<sequence length="159" mass="17180">MADSTDGQTAAAVAFLLAQLGEHAAAKFAERIESLELTPAHAGVLRLVSVRPGCSQQVLAGALGALPSKVVALVDELQRRGLVERRRNPADRRLHALHLTDEGEEMLRRVRSAAETHGAELTRALDPEQRGHLADLLGRIAADQGLQPGVHPGYQRLRR</sequence>
<evidence type="ECO:0000313" key="2">
    <source>
        <dbReference type="EMBL" id="GAT69907.1"/>
    </source>
</evidence>
<dbReference type="GO" id="GO:0006950">
    <property type="term" value="P:response to stress"/>
    <property type="evidence" value="ECO:0007669"/>
    <property type="project" value="TreeGrafter"/>
</dbReference>
<evidence type="ECO:0000313" key="3">
    <source>
        <dbReference type="Proteomes" id="UP000077701"/>
    </source>
</evidence>
<dbReference type="OrthoDB" id="4462574at2"/>
<dbReference type="GO" id="GO:0003700">
    <property type="term" value="F:DNA-binding transcription factor activity"/>
    <property type="evidence" value="ECO:0007669"/>
    <property type="project" value="InterPro"/>
</dbReference>
<dbReference type="SUPFAM" id="SSF46785">
    <property type="entry name" value="Winged helix' DNA-binding domain"/>
    <property type="match status" value="1"/>
</dbReference>
<reference evidence="2 3" key="1">
    <citation type="journal article" date="2016" name="Genome Announc.">
        <title>Draft Genome Sequence of Planomonospora sphaerica JCM9374, a Rare Actinomycete.</title>
        <authorList>
            <person name="Dohra H."/>
            <person name="Suzuki T."/>
            <person name="Inoue Y."/>
            <person name="Kodani S."/>
        </authorList>
    </citation>
    <scope>NUCLEOTIDE SEQUENCE [LARGE SCALE GENOMIC DNA]</scope>
    <source>
        <strain evidence="2 3">JCM 9374</strain>
    </source>
</reference>